<dbReference type="GO" id="GO:0006565">
    <property type="term" value="P:L-serine catabolic process"/>
    <property type="evidence" value="ECO:0007669"/>
    <property type="project" value="TreeGrafter"/>
</dbReference>
<feature type="domain" description="Tryptophan synthase beta chain-like PALP" evidence="4">
    <location>
        <begin position="21"/>
        <end position="304"/>
    </location>
</feature>
<dbReference type="SUPFAM" id="SSF53686">
    <property type="entry name" value="Tryptophan synthase beta subunit-like PLP-dependent enzymes"/>
    <property type="match status" value="1"/>
</dbReference>
<reference evidence="5" key="1">
    <citation type="submission" date="2021-01" db="EMBL/GenBank/DDBJ databases">
        <title>Whole genome shotgun sequence of Rhizocola hellebori NBRC 109834.</title>
        <authorList>
            <person name="Komaki H."/>
            <person name="Tamura T."/>
        </authorList>
    </citation>
    <scope>NUCLEOTIDE SEQUENCE</scope>
    <source>
        <strain evidence="5">NBRC 109834</strain>
    </source>
</reference>
<comment type="cofactor">
    <cofactor evidence="1">
        <name>pyridoxal 5'-phosphate</name>
        <dbReference type="ChEBI" id="CHEBI:597326"/>
    </cofactor>
</comment>
<comment type="caution">
    <text evidence="5">The sequence shown here is derived from an EMBL/GenBank/DDBJ whole genome shotgun (WGS) entry which is preliminary data.</text>
</comment>
<accession>A0A8J3Q5E6</accession>
<dbReference type="GO" id="GO:0006567">
    <property type="term" value="P:L-threonine catabolic process"/>
    <property type="evidence" value="ECO:0007669"/>
    <property type="project" value="TreeGrafter"/>
</dbReference>
<dbReference type="InterPro" id="IPR036052">
    <property type="entry name" value="TrpB-like_PALP_sf"/>
</dbReference>
<organism evidence="5 6">
    <name type="scientific">Rhizocola hellebori</name>
    <dbReference type="NCBI Taxonomy" id="1392758"/>
    <lineage>
        <taxon>Bacteria</taxon>
        <taxon>Bacillati</taxon>
        <taxon>Actinomycetota</taxon>
        <taxon>Actinomycetes</taxon>
        <taxon>Micromonosporales</taxon>
        <taxon>Micromonosporaceae</taxon>
        <taxon>Rhizocola</taxon>
    </lineage>
</organism>
<dbReference type="Proteomes" id="UP000612899">
    <property type="component" value="Unassembled WGS sequence"/>
</dbReference>
<dbReference type="PROSITE" id="PS00165">
    <property type="entry name" value="DEHYDRATASE_SER_THR"/>
    <property type="match status" value="1"/>
</dbReference>
<dbReference type="AlphaFoldDB" id="A0A8J3Q5E6"/>
<dbReference type="GO" id="GO:0030170">
    <property type="term" value="F:pyridoxal phosphate binding"/>
    <property type="evidence" value="ECO:0007669"/>
    <property type="project" value="InterPro"/>
</dbReference>
<dbReference type="PANTHER" id="PTHR48078">
    <property type="entry name" value="THREONINE DEHYDRATASE, MITOCHONDRIAL-RELATED"/>
    <property type="match status" value="1"/>
</dbReference>
<proteinExistence type="predicted"/>
<dbReference type="GO" id="GO:0009097">
    <property type="term" value="P:isoleucine biosynthetic process"/>
    <property type="evidence" value="ECO:0007669"/>
    <property type="project" value="TreeGrafter"/>
</dbReference>
<keyword evidence="6" id="KW-1185">Reference proteome</keyword>
<dbReference type="InterPro" id="IPR001926">
    <property type="entry name" value="TrpB-like_PALP"/>
</dbReference>
<dbReference type="PANTHER" id="PTHR48078:SF6">
    <property type="entry name" value="L-THREONINE DEHYDRATASE CATABOLIC TDCB"/>
    <property type="match status" value="1"/>
</dbReference>
<keyword evidence="2" id="KW-0663">Pyridoxal phosphate</keyword>
<evidence type="ECO:0000256" key="2">
    <source>
        <dbReference type="ARBA" id="ARBA00022898"/>
    </source>
</evidence>
<dbReference type="Gene3D" id="3.40.50.1100">
    <property type="match status" value="2"/>
</dbReference>
<dbReference type="InterPro" id="IPR000634">
    <property type="entry name" value="Ser/Thr_deHydtase_PyrdxlP-BS"/>
</dbReference>
<evidence type="ECO:0000256" key="3">
    <source>
        <dbReference type="ARBA" id="ARBA00023239"/>
    </source>
</evidence>
<evidence type="ECO:0000313" key="5">
    <source>
        <dbReference type="EMBL" id="GIH03739.1"/>
    </source>
</evidence>
<dbReference type="GO" id="GO:0003941">
    <property type="term" value="F:L-serine ammonia-lyase activity"/>
    <property type="evidence" value="ECO:0007669"/>
    <property type="project" value="TreeGrafter"/>
</dbReference>
<protein>
    <submittedName>
        <fullName evidence="5">Threonine ammonia-lyase</fullName>
    </submittedName>
</protein>
<gene>
    <name evidence="5" type="ORF">Rhe02_18060</name>
</gene>
<dbReference type="RefSeq" id="WP_203907649.1">
    <property type="nucleotide sequence ID" value="NZ_BONY01000009.1"/>
</dbReference>
<evidence type="ECO:0000259" key="4">
    <source>
        <dbReference type="Pfam" id="PF00291"/>
    </source>
</evidence>
<evidence type="ECO:0000313" key="6">
    <source>
        <dbReference type="Proteomes" id="UP000612899"/>
    </source>
</evidence>
<sequence>MLPTIEQIMAARGAIAGIAMRTPLVPLNAPVDGPQIFLKLENLQPTGSFKLRGAAALLADAKPEELAEGIVTASAGNMGKNAAWFARRLGVPCTVLVPPTAPEAKISAIQHLGAHVMKVSADDWWQAFETRRAEGVDGVFIHAFDDPAVMAGNGTIGLEIAEELADVSAVLVPWGGGGLSCGIATALRSVSPATKVFAAEVATAAPLHAALAAGLPVTVDFEPSFVDGIGSKTVLAPMYERAVELGIDALVAPVAEVAAALRTLLEHNRVLAEGAGATGVACALAAARDGRFGAGDTVVCVVSGGMIGLDTLAGLLA</sequence>
<name>A0A8J3Q5E6_9ACTN</name>
<dbReference type="InterPro" id="IPR050147">
    <property type="entry name" value="Ser/Thr_Dehydratase"/>
</dbReference>
<dbReference type="GO" id="GO:0004794">
    <property type="term" value="F:threonine deaminase activity"/>
    <property type="evidence" value="ECO:0007669"/>
    <property type="project" value="TreeGrafter"/>
</dbReference>
<dbReference type="Pfam" id="PF00291">
    <property type="entry name" value="PALP"/>
    <property type="match status" value="1"/>
</dbReference>
<keyword evidence="3" id="KW-0456">Lyase</keyword>
<evidence type="ECO:0000256" key="1">
    <source>
        <dbReference type="ARBA" id="ARBA00001933"/>
    </source>
</evidence>
<dbReference type="EMBL" id="BONY01000009">
    <property type="protein sequence ID" value="GIH03739.1"/>
    <property type="molecule type" value="Genomic_DNA"/>
</dbReference>